<accession>A0A5S9IKT4</accession>
<keyword evidence="2" id="KW-1185">Reference proteome</keyword>
<proteinExistence type="predicted"/>
<evidence type="ECO:0000313" key="2">
    <source>
        <dbReference type="Proteomes" id="UP000326354"/>
    </source>
</evidence>
<dbReference type="KEGG" id="uam:UABAM_00768"/>
<dbReference type="OrthoDB" id="1237862at2"/>
<name>A0A5S9IKT4_UABAM</name>
<dbReference type="AlphaFoldDB" id="A0A5S9IKT4"/>
<evidence type="ECO:0000313" key="1">
    <source>
        <dbReference type="EMBL" id="BBM82425.1"/>
    </source>
</evidence>
<organism evidence="1 2">
    <name type="scientific">Uabimicrobium amorphum</name>
    <dbReference type="NCBI Taxonomy" id="2596890"/>
    <lineage>
        <taxon>Bacteria</taxon>
        <taxon>Pseudomonadati</taxon>
        <taxon>Planctomycetota</taxon>
        <taxon>Candidatus Uabimicrobiia</taxon>
        <taxon>Candidatus Uabimicrobiales</taxon>
        <taxon>Candidatus Uabimicrobiaceae</taxon>
        <taxon>Candidatus Uabimicrobium</taxon>
    </lineage>
</organism>
<dbReference type="Proteomes" id="UP000326354">
    <property type="component" value="Chromosome"/>
</dbReference>
<dbReference type="RefSeq" id="WP_151966672.1">
    <property type="nucleotide sequence ID" value="NZ_AP019860.1"/>
</dbReference>
<protein>
    <submittedName>
        <fullName evidence="1">Uncharacterized protein</fullName>
    </submittedName>
</protein>
<reference evidence="1 2" key="1">
    <citation type="submission" date="2019-08" db="EMBL/GenBank/DDBJ databases">
        <title>Complete genome sequence of Candidatus Uab amorphum.</title>
        <authorList>
            <person name="Shiratori T."/>
            <person name="Suzuki S."/>
            <person name="Kakizawa Y."/>
            <person name="Ishida K."/>
        </authorList>
    </citation>
    <scope>NUCLEOTIDE SEQUENCE [LARGE SCALE GENOMIC DNA]</scope>
    <source>
        <strain evidence="1 2">SRT547</strain>
    </source>
</reference>
<gene>
    <name evidence="1" type="ORF">UABAM_00768</name>
</gene>
<sequence>MDFYNFIYCEKQVQRFVSQILFPLEEDEVVVLFLAARKKYAPQQAIKKEFLQRKIVTKRESFLRKLKQFNCQRGAYFDAEGNDIREEACVVYCTANPRSTVAAAKNLITTFTDYLFSLAVSSSERKKFTGIYQKTLSEIQKCRARKHYVDIDFDVVDKNKGKKYVRDFLQIIATSKHHIIETRGGYHILIEKQTMTADIGRVMYKQIEAINREGKQIFGEKFEVIINRQDMLPIPGTKQGGFAVCIIDKLE</sequence>
<dbReference type="EMBL" id="AP019860">
    <property type="protein sequence ID" value="BBM82425.1"/>
    <property type="molecule type" value="Genomic_DNA"/>
</dbReference>